<dbReference type="EMBL" id="KN840651">
    <property type="protein sequence ID" value="KIP02819.1"/>
    <property type="molecule type" value="Genomic_DNA"/>
</dbReference>
<proteinExistence type="predicted"/>
<sequence>MSAQGPLSKLRDCFGRSRREKAQLQAQIAHLVGEGEVLARQNQSLTHERDHLEQSSRQLAREKEQLEREGRLVARANEELEERCRATALEQEELTRRVETWRVAHAELAETHDGVRRENEVRARLHTAAQAQARQLAGRARSLQDEFGDREAALRLQLAQAYAARTYLSTADSVSHDELLEMVGMLNACIFQLAALVEDVVEIQAADGVSADEVQRSLESLGRWLEPAMLDQLLRLRSDDEFWVETALQAVMT</sequence>
<evidence type="ECO:0000313" key="2">
    <source>
        <dbReference type="EMBL" id="KIP02819.1"/>
    </source>
</evidence>
<protein>
    <recommendedName>
        <fullName evidence="4">SWI5-dependent HO expression protein 3</fullName>
    </recommendedName>
</protein>
<dbReference type="Proteomes" id="UP000053257">
    <property type="component" value="Unassembled WGS sequence"/>
</dbReference>
<organism evidence="2 3">
    <name type="scientific">Phlebiopsis gigantea (strain 11061_1 CR5-6)</name>
    <name type="common">White-rot fungus</name>
    <name type="synonym">Peniophora gigantea</name>
    <dbReference type="NCBI Taxonomy" id="745531"/>
    <lineage>
        <taxon>Eukaryota</taxon>
        <taxon>Fungi</taxon>
        <taxon>Dikarya</taxon>
        <taxon>Basidiomycota</taxon>
        <taxon>Agaricomycotina</taxon>
        <taxon>Agaricomycetes</taxon>
        <taxon>Polyporales</taxon>
        <taxon>Phanerochaetaceae</taxon>
        <taxon>Phlebiopsis</taxon>
    </lineage>
</organism>
<gene>
    <name evidence="2" type="ORF">PHLGIDRAFT_276920</name>
</gene>
<keyword evidence="1" id="KW-0175">Coiled coil</keyword>
<evidence type="ECO:0008006" key="4">
    <source>
        <dbReference type="Google" id="ProtNLM"/>
    </source>
</evidence>
<evidence type="ECO:0000313" key="3">
    <source>
        <dbReference type="Proteomes" id="UP000053257"/>
    </source>
</evidence>
<reference evidence="2 3" key="1">
    <citation type="journal article" date="2014" name="PLoS Genet.">
        <title>Analysis of the Phlebiopsis gigantea genome, transcriptome and secretome provides insight into its pioneer colonization strategies of wood.</title>
        <authorList>
            <person name="Hori C."/>
            <person name="Ishida T."/>
            <person name="Igarashi K."/>
            <person name="Samejima M."/>
            <person name="Suzuki H."/>
            <person name="Master E."/>
            <person name="Ferreira P."/>
            <person name="Ruiz-Duenas F.J."/>
            <person name="Held B."/>
            <person name="Canessa P."/>
            <person name="Larrondo L.F."/>
            <person name="Schmoll M."/>
            <person name="Druzhinina I.S."/>
            <person name="Kubicek C.P."/>
            <person name="Gaskell J.A."/>
            <person name="Kersten P."/>
            <person name="St John F."/>
            <person name="Glasner J."/>
            <person name="Sabat G."/>
            <person name="Splinter BonDurant S."/>
            <person name="Syed K."/>
            <person name="Yadav J."/>
            <person name="Mgbeahuruike A.C."/>
            <person name="Kovalchuk A."/>
            <person name="Asiegbu F.O."/>
            <person name="Lackner G."/>
            <person name="Hoffmeister D."/>
            <person name="Rencoret J."/>
            <person name="Gutierrez A."/>
            <person name="Sun H."/>
            <person name="Lindquist E."/>
            <person name="Barry K."/>
            <person name="Riley R."/>
            <person name="Grigoriev I.V."/>
            <person name="Henrissat B."/>
            <person name="Kues U."/>
            <person name="Berka R.M."/>
            <person name="Martinez A.T."/>
            <person name="Covert S.F."/>
            <person name="Blanchette R.A."/>
            <person name="Cullen D."/>
        </authorList>
    </citation>
    <scope>NUCLEOTIDE SEQUENCE [LARGE SCALE GENOMIC DNA]</scope>
    <source>
        <strain evidence="2 3">11061_1 CR5-6</strain>
    </source>
</reference>
<dbReference type="AlphaFoldDB" id="A0A0C3NE14"/>
<keyword evidence="3" id="KW-1185">Reference proteome</keyword>
<name>A0A0C3NE14_PHLG1</name>
<dbReference type="HOGENOM" id="CLU_1098831_0_0_1"/>
<feature type="coiled-coil region" evidence="1">
    <location>
        <begin position="42"/>
        <end position="97"/>
    </location>
</feature>
<evidence type="ECO:0000256" key="1">
    <source>
        <dbReference type="SAM" id="Coils"/>
    </source>
</evidence>
<accession>A0A0C3NE14</accession>